<dbReference type="GO" id="GO:0006865">
    <property type="term" value="P:amino acid transport"/>
    <property type="evidence" value="ECO:0007669"/>
    <property type="project" value="UniProtKB-KW"/>
</dbReference>
<gene>
    <name evidence="10" type="ORF">Desgi_1815</name>
</gene>
<feature type="domain" description="ABC transmembrane type-1" evidence="9">
    <location>
        <begin position="22"/>
        <end position="211"/>
    </location>
</feature>
<evidence type="ECO:0000256" key="2">
    <source>
        <dbReference type="ARBA" id="ARBA00022448"/>
    </source>
</evidence>
<keyword evidence="3" id="KW-1003">Cell membrane</keyword>
<dbReference type="CDD" id="cd06261">
    <property type="entry name" value="TM_PBP2"/>
    <property type="match status" value="1"/>
</dbReference>
<keyword evidence="11" id="KW-1185">Reference proteome</keyword>
<dbReference type="STRING" id="767817.Desgi_1815"/>
<dbReference type="Pfam" id="PF00528">
    <property type="entry name" value="BPD_transp_1"/>
    <property type="match status" value="1"/>
</dbReference>
<sequence>MRIGPIDVEFLLAIMPILFKGALMTIELTVLAIFFGTIIGLFVALMKISRFKLLSVIGSFYTWVVRGIPLLVQLFILYYGLAQYLDIQLTPKAAAVLGLSICGGAYIAEIIRAGIQSIDKGQMEAALSLGMSSAQAMRRIILPQAYRRLLPPMGNEFIALMKDTSLVSVITMVELMRSGILLNTTYFRSMEIYLTVGIIYLIMTTFFIYIISRLEKRLAISDGD</sequence>
<accession>R4KDK2</accession>
<dbReference type="InterPro" id="IPR043429">
    <property type="entry name" value="ArtM/GltK/GlnP/TcyL/YhdX-like"/>
</dbReference>
<dbReference type="RefSeq" id="WP_015617953.1">
    <property type="nucleotide sequence ID" value="NC_021184.1"/>
</dbReference>
<evidence type="ECO:0000256" key="4">
    <source>
        <dbReference type="ARBA" id="ARBA00022692"/>
    </source>
</evidence>
<dbReference type="OrthoDB" id="9787841at2"/>
<evidence type="ECO:0000259" key="9">
    <source>
        <dbReference type="PROSITE" id="PS50928"/>
    </source>
</evidence>
<dbReference type="NCBIfam" id="TIGR01726">
    <property type="entry name" value="HEQRo_perm_3TM"/>
    <property type="match status" value="1"/>
</dbReference>
<comment type="subcellular location">
    <subcellularLocation>
        <location evidence="1 8">Cell membrane</location>
        <topology evidence="1 8">Multi-pass membrane protein</topology>
    </subcellularLocation>
</comment>
<dbReference type="SUPFAM" id="SSF161098">
    <property type="entry name" value="MetI-like"/>
    <property type="match status" value="1"/>
</dbReference>
<dbReference type="GO" id="GO:0022857">
    <property type="term" value="F:transmembrane transporter activity"/>
    <property type="evidence" value="ECO:0007669"/>
    <property type="project" value="InterPro"/>
</dbReference>
<organism evidence="10 11">
    <name type="scientific">Desulfoscipio gibsoniae DSM 7213</name>
    <dbReference type="NCBI Taxonomy" id="767817"/>
    <lineage>
        <taxon>Bacteria</taxon>
        <taxon>Bacillati</taxon>
        <taxon>Bacillota</taxon>
        <taxon>Clostridia</taxon>
        <taxon>Eubacteriales</taxon>
        <taxon>Desulfallaceae</taxon>
        <taxon>Desulfoscipio</taxon>
    </lineage>
</organism>
<reference evidence="10 11" key="1">
    <citation type="submission" date="2012-01" db="EMBL/GenBank/DDBJ databases">
        <title>Complete sequence of Desulfotomaculum gibsoniae DSM 7213.</title>
        <authorList>
            <consortium name="US DOE Joint Genome Institute"/>
            <person name="Lucas S."/>
            <person name="Han J."/>
            <person name="Lapidus A."/>
            <person name="Cheng J.-F."/>
            <person name="Goodwin L."/>
            <person name="Pitluck S."/>
            <person name="Peters L."/>
            <person name="Ovchinnikova G."/>
            <person name="Teshima H."/>
            <person name="Detter J.C."/>
            <person name="Han C."/>
            <person name="Tapia R."/>
            <person name="Land M."/>
            <person name="Hauser L."/>
            <person name="Kyrpides N."/>
            <person name="Ivanova N."/>
            <person name="Pagani I."/>
            <person name="Parshina S."/>
            <person name="Plugge C."/>
            <person name="Muyzer G."/>
            <person name="Kuever J."/>
            <person name="Ivanova A."/>
            <person name="Nazina T."/>
            <person name="Klenk H.-P."/>
            <person name="Brambilla E."/>
            <person name="Spring S."/>
            <person name="Stams A.F."/>
            <person name="Woyke T."/>
        </authorList>
    </citation>
    <scope>NUCLEOTIDE SEQUENCE [LARGE SCALE GENOMIC DNA]</scope>
    <source>
        <strain evidence="10 11">DSM 7213</strain>
    </source>
</reference>
<feature type="transmembrane region" description="Helical" evidence="8">
    <location>
        <begin position="93"/>
        <end position="115"/>
    </location>
</feature>
<evidence type="ECO:0000256" key="7">
    <source>
        <dbReference type="ARBA" id="ARBA00023136"/>
    </source>
</evidence>
<evidence type="ECO:0000313" key="11">
    <source>
        <dbReference type="Proteomes" id="UP000013520"/>
    </source>
</evidence>
<dbReference type="eggNOG" id="COG0765">
    <property type="taxonomic scope" value="Bacteria"/>
</dbReference>
<evidence type="ECO:0000256" key="6">
    <source>
        <dbReference type="ARBA" id="ARBA00022989"/>
    </source>
</evidence>
<feature type="transmembrane region" description="Helical" evidence="8">
    <location>
        <begin position="60"/>
        <end position="81"/>
    </location>
</feature>
<dbReference type="HOGENOM" id="CLU_019602_1_1_9"/>
<dbReference type="KEGG" id="dgi:Desgi_1815"/>
<dbReference type="AlphaFoldDB" id="R4KDK2"/>
<evidence type="ECO:0000256" key="8">
    <source>
        <dbReference type="RuleBase" id="RU363032"/>
    </source>
</evidence>
<feature type="transmembrane region" description="Helical" evidence="8">
    <location>
        <begin position="192"/>
        <end position="211"/>
    </location>
</feature>
<dbReference type="PANTHER" id="PTHR30614">
    <property type="entry name" value="MEMBRANE COMPONENT OF AMINO ACID ABC TRANSPORTER"/>
    <property type="match status" value="1"/>
</dbReference>
<keyword evidence="6 8" id="KW-1133">Transmembrane helix</keyword>
<comment type="similarity">
    <text evidence="8">Belongs to the binding-protein-dependent transport system permease family.</text>
</comment>
<keyword evidence="4 8" id="KW-0812">Transmembrane</keyword>
<dbReference type="InterPro" id="IPR000515">
    <property type="entry name" value="MetI-like"/>
</dbReference>
<proteinExistence type="inferred from homology"/>
<dbReference type="InterPro" id="IPR010065">
    <property type="entry name" value="AA_ABC_transptr_permease_3TM"/>
</dbReference>
<evidence type="ECO:0000256" key="1">
    <source>
        <dbReference type="ARBA" id="ARBA00004651"/>
    </source>
</evidence>
<dbReference type="GO" id="GO:0043190">
    <property type="term" value="C:ATP-binding cassette (ABC) transporter complex"/>
    <property type="evidence" value="ECO:0007669"/>
    <property type="project" value="InterPro"/>
</dbReference>
<dbReference type="EMBL" id="CP003273">
    <property type="protein sequence ID" value="AGL01263.1"/>
    <property type="molecule type" value="Genomic_DNA"/>
</dbReference>
<dbReference type="PROSITE" id="PS50928">
    <property type="entry name" value="ABC_TM1"/>
    <property type="match status" value="1"/>
</dbReference>
<dbReference type="InterPro" id="IPR035906">
    <property type="entry name" value="MetI-like_sf"/>
</dbReference>
<keyword evidence="2 8" id="KW-0813">Transport</keyword>
<dbReference type="FunFam" id="1.10.3720.10:FF:000033">
    <property type="entry name" value="Polar amino acid ABC transporter permease"/>
    <property type="match status" value="1"/>
</dbReference>
<dbReference type="Gene3D" id="1.10.3720.10">
    <property type="entry name" value="MetI-like"/>
    <property type="match status" value="1"/>
</dbReference>
<evidence type="ECO:0000313" key="10">
    <source>
        <dbReference type="EMBL" id="AGL01263.1"/>
    </source>
</evidence>
<name>R4KDK2_9FIRM</name>
<feature type="transmembrane region" description="Helical" evidence="8">
    <location>
        <begin position="28"/>
        <end position="48"/>
    </location>
</feature>
<evidence type="ECO:0000256" key="3">
    <source>
        <dbReference type="ARBA" id="ARBA00022475"/>
    </source>
</evidence>
<dbReference type="PANTHER" id="PTHR30614:SF0">
    <property type="entry name" value="L-CYSTINE TRANSPORT SYSTEM PERMEASE PROTEIN TCYL"/>
    <property type="match status" value="1"/>
</dbReference>
<keyword evidence="5" id="KW-0029">Amino-acid transport</keyword>
<dbReference type="Proteomes" id="UP000013520">
    <property type="component" value="Chromosome"/>
</dbReference>
<protein>
    <submittedName>
        <fullName evidence="10">Amine acid ABC transporter, permease protein, 3-TM region, His/Glu/Gln/Arg/opine family</fullName>
    </submittedName>
</protein>
<evidence type="ECO:0000256" key="5">
    <source>
        <dbReference type="ARBA" id="ARBA00022970"/>
    </source>
</evidence>
<keyword evidence="7 8" id="KW-0472">Membrane</keyword>